<comment type="subcellular location">
    <subcellularLocation>
        <location evidence="4">Mitochondrion inner membrane</location>
    </subcellularLocation>
</comment>
<dbReference type="GO" id="GO:0005743">
    <property type="term" value="C:mitochondrial inner membrane"/>
    <property type="evidence" value="ECO:0007669"/>
    <property type="project" value="UniProtKB-SubCell"/>
</dbReference>
<evidence type="ECO:0000256" key="1">
    <source>
        <dbReference type="ARBA" id="ARBA00007347"/>
    </source>
</evidence>
<feature type="compositionally biased region" description="Basic and acidic residues" evidence="5">
    <location>
        <begin position="50"/>
        <end position="83"/>
    </location>
</feature>
<dbReference type="InterPro" id="IPR013892">
    <property type="entry name" value="Cyt_c_biogenesis_Cmc1-like"/>
</dbReference>
<evidence type="ECO:0000256" key="5">
    <source>
        <dbReference type="SAM" id="MobiDB-lite"/>
    </source>
</evidence>
<proteinExistence type="inferred from homology"/>
<dbReference type="Pfam" id="PF08583">
    <property type="entry name" value="Cmc1"/>
    <property type="match status" value="1"/>
</dbReference>
<comment type="similarity">
    <text evidence="1 4">Belongs to the CMC family.</text>
</comment>
<dbReference type="OrthoDB" id="532630at2759"/>
<protein>
    <recommendedName>
        <fullName evidence="4">COX assembly mitochondrial protein</fullName>
    </recommendedName>
</protein>
<dbReference type="PANTHER" id="PTHR22977">
    <property type="entry name" value="COX ASSEMBLY MITOCHONDRIAL PROTEIN"/>
    <property type="match status" value="1"/>
</dbReference>
<gene>
    <name evidence="6" type="ORF">I303_05922</name>
</gene>
<evidence type="ECO:0000256" key="2">
    <source>
        <dbReference type="ARBA" id="ARBA00023128"/>
    </source>
</evidence>
<evidence type="ECO:0000256" key="4">
    <source>
        <dbReference type="RuleBase" id="RU364104"/>
    </source>
</evidence>
<dbReference type="EMBL" id="KI894033">
    <property type="protein sequence ID" value="OBR83642.1"/>
    <property type="molecule type" value="Genomic_DNA"/>
</dbReference>
<name>A0A1A6A0Q1_9TREE</name>
<keyword evidence="2 4" id="KW-0496">Mitochondrion</keyword>
<feature type="region of interest" description="Disordered" evidence="5">
    <location>
        <begin position="50"/>
        <end position="89"/>
    </location>
</feature>
<dbReference type="PANTHER" id="PTHR22977:SF1">
    <property type="entry name" value="COX ASSEMBLY MITOCHONDRIAL PROTEIN 2 HOMOLOG"/>
    <property type="match status" value="1"/>
</dbReference>
<comment type="function">
    <text evidence="4">Required for mitochondrial cytochrome c oxidase (COX) assembly and respiration.</text>
</comment>
<keyword evidence="4" id="KW-0472">Membrane</keyword>
<keyword evidence="4" id="KW-0143">Chaperone</keyword>
<dbReference type="AlphaFoldDB" id="A0A1A6A0Q1"/>
<dbReference type="STRING" id="1296121.A0A1A6A0Q1"/>
<dbReference type="VEuPathDB" id="FungiDB:I303_05922"/>
<sequence length="89" mass="10013">MHAPLGNPGRQIACAELIEALEECHAKGMIARLTGECNAQKSALSMCLRKERKDREARNHESAKQRTLKKKEVWDQLEREKAQEGQASA</sequence>
<keyword evidence="3" id="KW-1015">Disulfide bond</keyword>
<accession>A0A1A6A0Q1</accession>
<evidence type="ECO:0000256" key="3">
    <source>
        <dbReference type="ARBA" id="ARBA00023157"/>
    </source>
</evidence>
<organism evidence="6">
    <name type="scientific">Kwoniella dejecticola CBS 10117</name>
    <dbReference type="NCBI Taxonomy" id="1296121"/>
    <lineage>
        <taxon>Eukaryota</taxon>
        <taxon>Fungi</taxon>
        <taxon>Dikarya</taxon>
        <taxon>Basidiomycota</taxon>
        <taxon>Agaricomycotina</taxon>
        <taxon>Tremellomycetes</taxon>
        <taxon>Tremellales</taxon>
        <taxon>Cryptococcaceae</taxon>
        <taxon>Kwoniella</taxon>
    </lineage>
</organism>
<reference evidence="6" key="1">
    <citation type="submission" date="2013-07" db="EMBL/GenBank/DDBJ databases">
        <title>The Genome Sequence of Cryptococcus dejecticola CBS10117.</title>
        <authorList>
            <consortium name="The Broad Institute Genome Sequencing Platform"/>
            <person name="Cuomo C."/>
            <person name="Litvintseva A."/>
            <person name="Chen Y."/>
            <person name="Heitman J."/>
            <person name="Sun S."/>
            <person name="Springer D."/>
            <person name="Dromer F."/>
            <person name="Young S.K."/>
            <person name="Zeng Q."/>
            <person name="Gargeya S."/>
            <person name="Fitzgerald M."/>
            <person name="Abouelleil A."/>
            <person name="Alvarado L."/>
            <person name="Berlin A.M."/>
            <person name="Chapman S.B."/>
            <person name="Dewar J."/>
            <person name="Goldberg J."/>
            <person name="Griggs A."/>
            <person name="Gujja S."/>
            <person name="Hansen M."/>
            <person name="Howarth C."/>
            <person name="Imamovic A."/>
            <person name="Larimer J."/>
            <person name="McCowan C."/>
            <person name="Murphy C."/>
            <person name="Pearson M."/>
            <person name="Priest M."/>
            <person name="Roberts A."/>
            <person name="Saif S."/>
            <person name="Shea T."/>
            <person name="Sykes S."/>
            <person name="Wortman J."/>
            <person name="Nusbaum C."/>
            <person name="Birren B."/>
        </authorList>
    </citation>
    <scope>NUCLEOTIDE SEQUENCE [LARGE SCALE GENOMIC DNA]</scope>
    <source>
        <strain evidence="6">CBS 10117</strain>
    </source>
</reference>
<keyword evidence="4" id="KW-0999">Mitochondrion inner membrane</keyword>
<evidence type="ECO:0000313" key="6">
    <source>
        <dbReference type="EMBL" id="OBR83642.1"/>
    </source>
</evidence>